<proteinExistence type="predicted"/>
<comment type="caution">
    <text evidence="1">The sequence shown here is derived from an EMBL/GenBank/DDBJ whole genome shotgun (WGS) entry which is preliminary data.</text>
</comment>
<gene>
    <name evidence="1" type="ORF">S03H2_71871</name>
</gene>
<dbReference type="EMBL" id="BARU01048302">
    <property type="protein sequence ID" value="GAH95143.1"/>
    <property type="molecule type" value="Genomic_DNA"/>
</dbReference>
<feature type="non-terminal residue" evidence="1">
    <location>
        <position position="79"/>
    </location>
</feature>
<dbReference type="Gene3D" id="3.90.1530.10">
    <property type="entry name" value="Conserved hypothetical protein from pyrococcus furiosus pfu- 392566-001, ParB domain"/>
    <property type="match status" value="1"/>
</dbReference>
<evidence type="ECO:0008006" key="2">
    <source>
        <dbReference type="Google" id="ProtNLM"/>
    </source>
</evidence>
<feature type="non-terminal residue" evidence="1">
    <location>
        <position position="1"/>
    </location>
</feature>
<evidence type="ECO:0000313" key="1">
    <source>
        <dbReference type="EMBL" id="GAH95143.1"/>
    </source>
</evidence>
<reference evidence="1" key="1">
    <citation type="journal article" date="2014" name="Front. Microbiol.">
        <title>High frequency of phylogenetically diverse reductive dehalogenase-homologous genes in deep subseafloor sedimentary metagenomes.</title>
        <authorList>
            <person name="Kawai M."/>
            <person name="Futagami T."/>
            <person name="Toyoda A."/>
            <person name="Takaki Y."/>
            <person name="Nishi S."/>
            <person name="Hori S."/>
            <person name="Arai W."/>
            <person name="Tsubouchi T."/>
            <person name="Morono Y."/>
            <person name="Uchiyama I."/>
            <person name="Ito T."/>
            <person name="Fujiyama A."/>
            <person name="Inagaki F."/>
            <person name="Takami H."/>
        </authorList>
    </citation>
    <scope>NUCLEOTIDE SEQUENCE</scope>
    <source>
        <strain evidence="1">Expedition CK06-06</strain>
    </source>
</reference>
<dbReference type="AlphaFoldDB" id="X1LLY4"/>
<accession>X1LLY4</accession>
<name>X1LLY4_9ZZZZ</name>
<dbReference type="InterPro" id="IPR036086">
    <property type="entry name" value="ParB/Sulfiredoxin_sf"/>
</dbReference>
<organism evidence="1">
    <name type="scientific">marine sediment metagenome</name>
    <dbReference type="NCBI Taxonomy" id="412755"/>
    <lineage>
        <taxon>unclassified sequences</taxon>
        <taxon>metagenomes</taxon>
        <taxon>ecological metagenomes</taxon>
    </lineage>
</organism>
<protein>
    <recommendedName>
        <fullName evidence="2">ParB/Sulfiredoxin domain-containing protein</fullName>
    </recommendedName>
</protein>
<sequence length="79" mass="9479">SRKNNIKKRLPLKDIRIDGKTQHRKVDDEVVLRYTALMKDGVKFPPIEIIYDGKNYFMWDGAHRYFSHLKLNKKYIEAN</sequence>
<dbReference type="SUPFAM" id="SSF110849">
    <property type="entry name" value="ParB/Sulfiredoxin"/>
    <property type="match status" value="1"/>
</dbReference>